<accession>A0A9D3RVH9</accession>
<evidence type="ECO:0000256" key="1">
    <source>
        <dbReference type="ARBA" id="ARBA00004141"/>
    </source>
</evidence>
<name>A0A9D3RVH9_ANGAN</name>
<keyword evidence="3 8" id="KW-0812">Transmembrane</keyword>
<dbReference type="PRINTS" id="PR00237">
    <property type="entry name" value="GPCRRHODOPSN"/>
</dbReference>
<keyword evidence="2" id="KW-0716">Sensory transduction</keyword>
<feature type="non-terminal residue" evidence="10">
    <location>
        <position position="255"/>
    </location>
</feature>
<dbReference type="GO" id="GO:0005886">
    <property type="term" value="C:plasma membrane"/>
    <property type="evidence" value="ECO:0007669"/>
    <property type="project" value="TreeGrafter"/>
</dbReference>
<dbReference type="Proteomes" id="UP001044222">
    <property type="component" value="Chromosome 8"/>
</dbReference>
<dbReference type="PROSITE" id="PS50262">
    <property type="entry name" value="G_PROTEIN_RECEP_F1_2"/>
    <property type="match status" value="1"/>
</dbReference>
<feature type="transmembrane region" description="Helical" evidence="8">
    <location>
        <begin position="109"/>
        <end position="127"/>
    </location>
</feature>
<dbReference type="GO" id="GO:0004930">
    <property type="term" value="F:G protein-coupled receptor activity"/>
    <property type="evidence" value="ECO:0007669"/>
    <property type="project" value="InterPro"/>
</dbReference>
<dbReference type="InterPro" id="IPR017452">
    <property type="entry name" value="GPCR_Rhodpsn_7TM"/>
</dbReference>
<dbReference type="AlphaFoldDB" id="A0A9D3RVH9"/>
<comment type="caution">
    <text evidence="10">The sequence shown here is derived from an EMBL/GenBank/DDBJ whole genome shotgun (WGS) entry which is preliminary data.</text>
</comment>
<reference evidence="10" key="1">
    <citation type="submission" date="2021-01" db="EMBL/GenBank/DDBJ databases">
        <title>A chromosome-scale assembly of European eel, Anguilla anguilla.</title>
        <authorList>
            <person name="Henkel C."/>
            <person name="Jong-Raadsen S.A."/>
            <person name="Dufour S."/>
            <person name="Weltzien F.-A."/>
            <person name="Palstra A.P."/>
            <person name="Pelster B."/>
            <person name="Spaink H.P."/>
            <person name="Van Den Thillart G.E."/>
            <person name="Jansen H."/>
            <person name="Zahm M."/>
            <person name="Klopp C."/>
            <person name="Cedric C."/>
            <person name="Louis A."/>
            <person name="Berthelot C."/>
            <person name="Parey E."/>
            <person name="Roest Crollius H."/>
            <person name="Montfort J."/>
            <person name="Robinson-Rechavi M."/>
            <person name="Bucao C."/>
            <person name="Bouchez O."/>
            <person name="Gislard M."/>
            <person name="Lluch J."/>
            <person name="Milhes M."/>
            <person name="Lampietro C."/>
            <person name="Lopez Roques C."/>
            <person name="Donnadieu C."/>
            <person name="Braasch I."/>
            <person name="Desvignes T."/>
            <person name="Postlethwait J."/>
            <person name="Bobe J."/>
            <person name="Guiguen Y."/>
            <person name="Dirks R."/>
        </authorList>
    </citation>
    <scope>NUCLEOTIDE SEQUENCE</scope>
    <source>
        <strain evidence="10">Tag_6206</strain>
        <tissue evidence="10">Liver</tissue>
    </source>
</reference>
<sequence length="255" mass="28684">MSPLNSPSLFNATIVRPEFFYISGFAGIPHANYYYVFLGFVYVASLLGNAFVMFVIYTDHSLHTPKYIVVFNLAVTDLCGSTAVVPQMIDTLLFKSHLISYEGCLTNMFFVFGCLNMQSFTLMFLSYDRFVAICFPLRYYEIVTNKSMLVITTILWILSGMVILKSLFVINRLSFCKSNVVNSFFCDHGAVTLLACDDNNPSAVINKMDSVLILWVPVLFITGTYICIARALFKIADASERLKAMKTCTSHLILV</sequence>
<protein>
    <recommendedName>
        <fullName evidence="9">G-protein coupled receptors family 1 profile domain-containing protein</fullName>
    </recommendedName>
</protein>
<dbReference type="PRINTS" id="PR00245">
    <property type="entry name" value="OLFACTORYR"/>
</dbReference>
<dbReference type="Gene3D" id="1.20.1070.10">
    <property type="entry name" value="Rhodopsin 7-helix transmembrane proteins"/>
    <property type="match status" value="1"/>
</dbReference>
<comment type="subcellular location">
    <subcellularLocation>
        <location evidence="1">Membrane</location>
        <topology evidence="1">Multi-pass membrane protein</topology>
    </subcellularLocation>
</comment>
<keyword evidence="4" id="KW-0552">Olfaction</keyword>
<evidence type="ECO:0000313" key="11">
    <source>
        <dbReference type="Proteomes" id="UP001044222"/>
    </source>
</evidence>
<dbReference type="InterPro" id="IPR050402">
    <property type="entry name" value="OR51/52/56-like"/>
</dbReference>
<feature type="transmembrane region" description="Helical" evidence="8">
    <location>
        <begin position="33"/>
        <end position="57"/>
    </location>
</feature>
<dbReference type="SUPFAM" id="SSF81321">
    <property type="entry name" value="Family A G protein-coupled receptor-like"/>
    <property type="match status" value="1"/>
</dbReference>
<gene>
    <name evidence="10" type="ORF">ANANG_G00165240</name>
</gene>
<dbReference type="EMBL" id="JAFIRN010000008">
    <property type="protein sequence ID" value="KAG5844693.1"/>
    <property type="molecule type" value="Genomic_DNA"/>
</dbReference>
<dbReference type="Pfam" id="PF13853">
    <property type="entry name" value="7tm_4"/>
    <property type="match status" value="1"/>
</dbReference>
<dbReference type="PANTHER" id="PTHR26450:SF87">
    <property type="entry name" value="OLFACTORY RECEPTOR 51F2"/>
    <property type="match status" value="1"/>
</dbReference>
<evidence type="ECO:0000259" key="9">
    <source>
        <dbReference type="PROSITE" id="PS50262"/>
    </source>
</evidence>
<feature type="transmembrane region" description="Helical" evidence="8">
    <location>
        <begin position="212"/>
        <end position="233"/>
    </location>
</feature>
<feature type="transmembrane region" description="Helical" evidence="8">
    <location>
        <begin position="148"/>
        <end position="170"/>
    </location>
</feature>
<evidence type="ECO:0000313" key="10">
    <source>
        <dbReference type="EMBL" id="KAG5844693.1"/>
    </source>
</evidence>
<keyword evidence="5 8" id="KW-1133">Transmembrane helix</keyword>
<dbReference type="GO" id="GO:0004984">
    <property type="term" value="F:olfactory receptor activity"/>
    <property type="evidence" value="ECO:0007669"/>
    <property type="project" value="InterPro"/>
</dbReference>
<evidence type="ECO:0000256" key="7">
    <source>
        <dbReference type="ARBA" id="ARBA00023224"/>
    </source>
</evidence>
<evidence type="ECO:0000256" key="3">
    <source>
        <dbReference type="ARBA" id="ARBA00022692"/>
    </source>
</evidence>
<keyword evidence="6 8" id="KW-0472">Membrane</keyword>
<proteinExistence type="predicted"/>
<dbReference type="PANTHER" id="PTHR26450">
    <property type="entry name" value="OLFACTORY RECEPTOR 56B1-RELATED"/>
    <property type="match status" value="1"/>
</dbReference>
<dbReference type="InterPro" id="IPR000276">
    <property type="entry name" value="GPCR_Rhodpsn"/>
</dbReference>
<feature type="transmembrane region" description="Helical" evidence="8">
    <location>
        <begin position="69"/>
        <end position="89"/>
    </location>
</feature>
<keyword evidence="11" id="KW-1185">Reference proteome</keyword>
<feature type="domain" description="G-protein coupled receptors family 1 profile" evidence="9">
    <location>
        <begin position="48"/>
        <end position="255"/>
    </location>
</feature>
<evidence type="ECO:0000256" key="4">
    <source>
        <dbReference type="ARBA" id="ARBA00022725"/>
    </source>
</evidence>
<evidence type="ECO:0000256" key="5">
    <source>
        <dbReference type="ARBA" id="ARBA00022989"/>
    </source>
</evidence>
<organism evidence="10 11">
    <name type="scientific">Anguilla anguilla</name>
    <name type="common">European freshwater eel</name>
    <name type="synonym">Muraena anguilla</name>
    <dbReference type="NCBI Taxonomy" id="7936"/>
    <lineage>
        <taxon>Eukaryota</taxon>
        <taxon>Metazoa</taxon>
        <taxon>Chordata</taxon>
        <taxon>Craniata</taxon>
        <taxon>Vertebrata</taxon>
        <taxon>Euteleostomi</taxon>
        <taxon>Actinopterygii</taxon>
        <taxon>Neopterygii</taxon>
        <taxon>Teleostei</taxon>
        <taxon>Anguilliformes</taxon>
        <taxon>Anguillidae</taxon>
        <taxon>Anguilla</taxon>
    </lineage>
</organism>
<evidence type="ECO:0000256" key="2">
    <source>
        <dbReference type="ARBA" id="ARBA00022606"/>
    </source>
</evidence>
<evidence type="ECO:0000256" key="6">
    <source>
        <dbReference type="ARBA" id="ARBA00023136"/>
    </source>
</evidence>
<evidence type="ECO:0000256" key="8">
    <source>
        <dbReference type="SAM" id="Phobius"/>
    </source>
</evidence>
<dbReference type="InterPro" id="IPR000725">
    <property type="entry name" value="Olfact_rcpt"/>
</dbReference>
<keyword evidence="7" id="KW-0807">Transducer</keyword>